<dbReference type="AlphaFoldDB" id="X1GM86"/>
<sequence length="58" mass="6466">MTLHEVFSLLKDGKRLVKTETVRGAPTKGSTSSPSITDKKRLIQMAKERNIELPEKGL</sequence>
<name>X1GM86_9ZZZZ</name>
<comment type="caution">
    <text evidence="1">The sequence shown here is derived from an EMBL/GenBank/DDBJ whole genome shotgun (WGS) entry which is preliminary data.</text>
</comment>
<protein>
    <submittedName>
        <fullName evidence="1">Uncharacterized protein</fullName>
    </submittedName>
</protein>
<accession>X1GM86</accession>
<reference evidence="1" key="1">
    <citation type="journal article" date="2014" name="Front. Microbiol.">
        <title>High frequency of phylogenetically diverse reductive dehalogenase-homologous genes in deep subseafloor sedimentary metagenomes.</title>
        <authorList>
            <person name="Kawai M."/>
            <person name="Futagami T."/>
            <person name="Toyoda A."/>
            <person name="Takaki Y."/>
            <person name="Nishi S."/>
            <person name="Hori S."/>
            <person name="Arai W."/>
            <person name="Tsubouchi T."/>
            <person name="Morono Y."/>
            <person name="Uchiyama I."/>
            <person name="Ito T."/>
            <person name="Fujiyama A."/>
            <person name="Inagaki F."/>
            <person name="Takami H."/>
        </authorList>
    </citation>
    <scope>NUCLEOTIDE SEQUENCE</scope>
    <source>
        <strain evidence="1">Expedition CK06-06</strain>
    </source>
</reference>
<dbReference type="EMBL" id="BARU01025273">
    <property type="protein sequence ID" value="GAH58991.1"/>
    <property type="molecule type" value="Genomic_DNA"/>
</dbReference>
<proteinExistence type="predicted"/>
<gene>
    <name evidence="1" type="ORF">S03H2_40737</name>
</gene>
<organism evidence="1">
    <name type="scientific">marine sediment metagenome</name>
    <dbReference type="NCBI Taxonomy" id="412755"/>
    <lineage>
        <taxon>unclassified sequences</taxon>
        <taxon>metagenomes</taxon>
        <taxon>ecological metagenomes</taxon>
    </lineage>
</organism>
<evidence type="ECO:0000313" key="1">
    <source>
        <dbReference type="EMBL" id="GAH58991.1"/>
    </source>
</evidence>